<comment type="caution">
    <text evidence="3">The sequence shown here is derived from an EMBL/GenBank/DDBJ whole genome shotgun (WGS) entry which is preliminary data.</text>
</comment>
<dbReference type="EMBL" id="VFIP01000060">
    <property type="protein sequence ID" value="TWR83088.1"/>
    <property type="molecule type" value="Genomic_DNA"/>
</dbReference>
<dbReference type="Proteomes" id="UP000317901">
    <property type="component" value="Unassembled WGS sequence"/>
</dbReference>
<evidence type="ECO:0000313" key="3">
    <source>
        <dbReference type="EMBL" id="TWR83088.1"/>
    </source>
</evidence>
<sequence>MKDSKVSSNNENSSEGSTLKRFKTLTDLGQSLDTPLLTEGSKRTGPTTGIYPVNVLAMTPHSQAAVPGPTEVFTEDSDFANEIDTTQNEVPALQAPQTPTTPTTSTFAAHLEENIKPKLEQWREYNKINKNKIPDEAIIKRSKIEALIQTVTTALSIFHGHPTLLDILHFANRIAVISEQEWKSVQEASMNETLTALNKTINALEQAAKSLQTTHNDTLAYWEEYEHEQRETLKKTSAVLIIEHMLGSLDKADTAFSEKVDASVEHAFNHGTVAFDNELDTLLLKKVKLHKSERFITLEEKSKQATKAAQKAFNYSLHKLPTLKEKTQSSRAIQYIIPELFSESGRALKSAAADFDKAQYALKKPESTTNKMIRAAYTMGKKTGSLLKSTIELMEEGIVERVISTVGDASHDTLDYTRTKLPSLAKRGVYSLQILGLSALKNWGESVIPSSEDSINFDATLSVTPLEILAATQDLLVVTQKMLASAHEASKKVKALEEKQEPTDSDLKTLPDTLSRDFKLATPVEQQLNFLTRHAIQAVMEIEREAFTKKSLESDSKLKDKEKSISTLEEAKTAALRVAPHVQTHTSDEAFKALMDATLADIDPRYKRGAERKLISLSNTIRPAAKLLFEAATDLMNTAKLPTEKETQLEVMISALKNVENKTRDVKATIKLALTQMTGSALHNYSHRGLLAKDIGEFIALEKAAYLKNNPGTDSDIDGAVEQMLSKLQSDLTTPEDSQGKVLGKWIKMAVKDAENDDISWPASLEAILSQHPKIKQYLHEWGAKKFNYNLLLGMVSATAQDSARTLERLVSIHPNRNLLSPRMAYLKVLLAPLTIGLVIRGLGQATRVGENPQSAIKKIPQT</sequence>
<proteinExistence type="predicted"/>
<keyword evidence="1" id="KW-0175">Coiled coil</keyword>
<evidence type="ECO:0000256" key="1">
    <source>
        <dbReference type="SAM" id="Coils"/>
    </source>
</evidence>
<organism evidence="3 4">
    <name type="scientific">Pseudomonas saxonica</name>
    <dbReference type="NCBI Taxonomy" id="2600598"/>
    <lineage>
        <taxon>Bacteria</taxon>
        <taxon>Pseudomonadati</taxon>
        <taxon>Pseudomonadota</taxon>
        <taxon>Gammaproteobacteria</taxon>
        <taxon>Pseudomonadales</taxon>
        <taxon>Pseudomonadaceae</taxon>
        <taxon>Pseudomonas</taxon>
    </lineage>
</organism>
<dbReference type="AlphaFoldDB" id="A0A5C5PSD1"/>
<evidence type="ECO:0000313" key="4">
    <source>
        <dbReference type="Proteomes" id="UP000317901"/>
    </source>
</evidence>
<dbReference type="OrthoDB" id="6631822at2"/>
<dbReference type="RefSeq" id="WP_146427367.1">
    <property type="nucleotide sequence ID" value="NZ_VFIP01000060.1"/>
</dbReference>
<feature type="compositionally biased region" description="Low complexity" evidence="2">
    <location>
        <begin position="7"/>
        <end position="17"/>
    </location>
</feature>
<accession>A0A5C5PSD1</accession>
<name>A0A5C5PSD1_9PSED</name>
<feature type="coiled-coil region" evidence="1">
    <location>
        <begin position="187"/>
        <end position="214"/>
    </location>
</feature>
<evidence type="ECO:0000256" key="2">
    <source>
        <dbReference type="SAM" id="MobiDB-lite"/>
    </source>
</evidence>
<gene>
    <name evidence="3" type="ORF">FJD37_21160</name>
</gene>
<protein>
    <submittedName>
        <fullName evidence="3">Uncharacterized protein</fullName>
    </submittedName>
</protein>
<reference evidence="3 4" key="1">
    <citation type="submission" date="2019-06" db="EMBL/GenBank/DDBJ databases">
        <title>Pseudomonas bimorpha sp. nov. isolated from bovine raw milk and skim milk concentrate.</title>
        <authorList>
            <person name="Hofmann K."/>
            <person name="Huptas C."/>
            <person name="Doll E."/>
            <person name="Scherer S."/>
            <person name="Wenning M."/>
        </authorList>
    </citation>
    <scope>NUCLEOTIDE SEQUENCE [LARGE SCALE GENOMIC DNA]</scope>
    <source>
        <strain evidence="3 4">DSM 108990</strain>
    </source>
</reference>
<feature type="region of interest" description="Disordered" evidence="2">
    <location>
        <begin position="1"/>
        <end position="21"/>
    </location>
</feature>